<protein>
    <recommendedName>
        <fullName evidence="5">Coiled-coil domain containing 151</fullName>
    </recommendedName>
</protein>
<feature type="coiled-coil region" evidence="1">
    <location>
        <begin position="110"/>
        <end position="242"/>
    </location>
</feature>
<name>A0A672I1I6_SALFA</name>
<evidence type="ECO:0008006" key="5">
    <source>
        <dbReference type="Google" id="ProtNLM"/>
    </source>
</evidence>
<reference evidence="3" key="1">
    <citation type="submission" date="2019-06" db="EMBL/GenBank/DDBJ databases">
        <authorList>
            <consortium name="Wellcome Sanger Institute Data Sharing"/>
        </authorList>
    </citation>
    <scope>NUCLEOTIDE SEQUENCE [LARGE SCALE GENOMIC DNA]</scope>
</reference>
<feature type="compositionally biased region" description="Basic residues" evidence="2">
    <location>
        <begin position="524"/>
        <end position="534"/>
    </location>
</feature>
<reference evidence="3" key="3">
    <citation type="submission" date="2025-09" db="UniProtKB">
        <authorList>
            <consortium name="Ensembl"/>
        </authorList>
    </citation>
    <scope>IDENTIFICATION</scope>
</reference>
<reference evidence="3" key="2">
    <citation type="submission" date="2025-08" db="UniProtKB">
        <authorList>
            <consortium name="Ensembl"/>
        </authorList>
    </citation>
    <scope>IDENTIFICATION</scope>
</reference>
<sequence length="542" mass="63785">MLPAVTSLVPTRPHTEMQDKITEVKKVIQLLESEKKVEYEKNQAVTHQKNQMAFQLRQEIKRLSMDLADRSREERCRDAFQKRGLTYGEKQEGEILAIQEQKRLAELKKLDALNHSTRKKQRHLEELQREYEMLKPHTGRACPDVQMTEQMATTVEAKLQETQEAVKEAEMKTAQHMRRRDILQDESRTYQSQLDSLKEEIEKQRKELQRVCLIHDKANSTKTMAESDLQQLTKQLNRKRVERRQTVVATRRIIEECKAEADASDQMAREMMAEDEARRRAARITAEEEERANTRDIFRMLQQTTAATSEQDIRRQHVSCTSETHEQQERLKKENLQLKEEKDLLRQQLYSMICEREARRIRDQQTLEACEQQLQAQQQKSEQARENRDSLSQTLESIRPTILLLAKKLKHTSVDEDTDEQVDPDSVEFVLQQIKQCKAKFLALHTELQKQSDLKAVMKHMDEKFLVVVKERIPDDNNRIKLLDEGIPDVRDDEVGREEEAEGVVPEEAQKSDAQQETEDKPKKAQRTRRRKTKSQSSRDWR</sequence>
<feature type="compositionally biased region" description="Basic and acidic residues" evidence="2">
    <location>
        <begin position="485"/>
        <end position="494"/>
    </location>
</feature>
<feature type="region of interest" description="Disordered" evidence="2">
    <location>
        <begin position="306"/>
        <end position="329"/>
    </location>
</feature>
<evidence type="ECO:0000313" key="3">
    <source>
        <dbReference type="Ensembl" id="ENSSFAP00005035448.1"/>
    </source>
</evidence>
<dbReference type="Ensembl" id="ENSSFAT00005036786.1">
    <property type="protein sequence ID" value="ENSSFAP00005035448.1"/>
    <property type="gene ID" value="ENSSFAG00005017958.1"/>
</dbReference>
<dbReference type="Proteomes" id="UP000472267">
    <property type="component" value="Chromosome 23"/>
</dbReference>
<dbReference type="InterPro" id="IPR033192">
    <property type="entry name" value="ODAD3"/>
</dbReference>
<proteinExistence type="predicted"/>
<keyword evidence="1" id="KW-0175">Coiled coil</keyword>
<dbReference type="GO" id="GO:0036158">
    <property type="term" value="P:outer dynein arm assembly"/>
    <property type="evidence" value="ECO:0007669"/>
    <property type="project" value="InterPro"/>
</dbReference>
<evidence type="ECO:0000313" key="4">
    <source>
        <dbReference type="Proteomes" id="UP000472267"/>
    </source>
</evidence>
<dbReference type="GO" id="GO:0097542">
    <property type="term" value="C:ciliary tip"/>
    <property type="evidence" value="ECO:0007669"/>
    <property type="project" value="TreeGrafter"/>
</dbReference>
<dbReference type="PANTHER" id="PTHR46518:SF1">
    <property type="entry name" value="OUTER DYNEIN ARM-DOCKING COMPLEX SUBUNIT 3"/>
    <property type="match status" value="1"/>
</dbReference>
<dbReference type="GO" id="GO:0035253">
    <property type="term" value="C:ciliary rootlet"/>
    <property type="evidence" value="ECO:0007669"/>
    <property type="project" value="TreeGrafter"/>
</dbReference>
<organism evidence="3 4">
    <name type="scientific">Salarias fasciatus</name>
    <name type="common">Jewelled blenny</name>
    <name type="synonym">Blennius fasciatus</name>
    <dbReference type="NCBI Taxonomy" id="181472"/>
    <lineage>
        <taxon>Eukaryota</taxon>
        <taxon>Metazoa</taxon>
        <taxon>Chordata</taxon>
        <taxon>Craniata</taxon>
        <taxon>Vertebrata</taxon>
        <taxon>Euteleostomi</taxon>
        <taxon>Actinopterygii</taxon>
        <taxon>Neopterygii</taxon>
        <taxon>Teleostei</taxon>
        <taxon>Neoteleostei</taxon>
        <taxon>Acanthomorphata</taxon>
        <taxon>Ovalentaria</taxon>
        <taxon>Blenniimorphae</taxon>
        <taxon>Blenniiformes</taxon>
        <taxon>Blennioidei</taxon>
        <taxon>Blenniidae</taxon>
        <taxon>Salariinae</taxon>
        <taxon>Salarias</taxon>
    </lineage>
</organism>
<dbReference type="PANTHER" id="PTHR46518">
    <property type="entry name" value="COILED-COIL DOMAIN-CONTAINING PROTEIN 151"/>
    <property type="match status" value="1"/>
</dbReference>
<evidence type="ECO:0000256" key="2">
    <source>
        <dbReference type="SAM" id="MobiDB-lite"/>
    </source>
</evidence>
<accession>A0A672I1I6</accession>
<evidence type="ECO:0000256" key="1">
    <source>
        <dbReference type="SAM" id="Coils"/>
    </source>
</evidence>
<dbReference type="GO" id="GO:0003341">
    <property type="term" value="P:cilium movement"/>
    <property type="evidence" value="ECO:0007669"/>
    <property type="project" value="InterPro"/>
</dbReference>
<feature type="region of interest" description="Disordered" evidence="2">
    <location>
        <begin position="485"/>
        <end position="542"/>
    </location>
</feature>
<dbReference type="AlphaFoldDB" id="A0A672I1I6"/>
<dbReference type="GO" id="GO:0036064">
    <property type="term" value="C:ciliary basal body"/>
    <property type="evidence" value="ECO:0007669"/>
    <property type="project" value="TreeGrafter"/>
</dbReference>
<dbReference type="OMA" id="EENNIFP"/>
<keyword evidence="4" id="KW-1185">Reference proteome</keyword>